<feature type="transmembrane region" description="Helical" evidence="9">
    <location>
        <begin position="743"/>
        <end position="769"/>
    </location>
</feature>
<evidence type="ECO:0000256" key="1">
    <source>
        <dbReference type="ARBA" id="ARBA00004370"/>
    </source>
</evidence>
<keyword evidence="4 9" id="KW-0812">Transmembrane</keyword>
<keyword evidence="5" id="KW-0274">FAD</keyword>
<name>A0A9W9NHS8_9EURO</name>
<evidence type="ECO:0000256" key="9">
    <source>
        <dbReference type="SAM" id="Phobius"/>
    </source>
</evidence>
<dbReference type="Gene3D" id="3.50.50.60">
    <property type="entry name" value="FAD/NAD(P)-binding domain"/>
    <property type="match status" value="1"/>
</dbReference>
<dbReference type="RefSeq" id="XP_058326876.1">
    <property type="nucleotide sequence ID" value="XM_058478546.1"/>
</dbReference>
<dbReference type="PANTHER" id="PTHR47356">
    <property type="entry name" value="FAD-DEPENDENT MONOOXYGENASE ASQG-RELATED"/>
    <property type="match status" value="1"/>
</dbReference>
<dbReference type="PANTHER" id="PTHR47356:SF2">
    <property type="entry name" value="FAD-BINDING DOMAIN-CONTAINING PROTEIN-RELATED"/>
    <property type="match status" value="1"/>
</dbReference>
<dbReference type="AlphaFoldDB" id="A0A9W9NHS8"/>
<comment type="caution">
    <text evidence="11">The sequence shown here is derived from an EMBL/GenBank/DDBJ whole genome shotgun (WGS) entry which is preliminary data.</text>
</comment>
<evidence type="ECO:0000256" key="6">
    <source>
        <dbReference type="ARBA" id="ARBA00022989"/>
    </source>
</evidence>
<proteinExistence type="inferred from homology"/>
<dbReference type="EMBL" id="JAPQKS010000007">
    <property type="protein sequence ID" value="KAJ5220046.1"/>
    <property type="molecule type" value="Genomic_DNA"/>
</dbReference>
<protein>
    <recommendedName>
        <fullName evidence="10">FAD-binding domain-containing protein</fullName>
    </recommendedName>
</protein>
<keyword evidence="12" id="KW-1185">Reference proteome</keyword>
<reference evidence="11" key="2">
    <citation type="journal article" date="2023" name="IMA Fungus">
        <title>Comparative genomic study of the Penicillium genus elucidates a diverse pangenome and 15 lateral gene transfer events.</title>
        <authorList>
            <person name="Petersen C."/>
            <person name="Sorensen T."/>
            <person name="Nielsen M.R."/>
            <person name="Sondergaard T.E."/>
            <person name="Sorensen J.L."/>
            <person name="Fitzpatrick D.A."/>
            <person name="Frisvad J.C."/>
            <person name="Nielsen K.L."/>
        </authorList>
    </citation>
    <scope>NUCLEOTIDE SEQUENCE</scope>
    <source>
        <strain evidence="11">IBT 19713</strain>
    </source>
</reference>
<feature type="transmembrane region" description="Helical" evidence="9">
    <location>
        <begin position="673"/>
        <end position="693"/>
    </location>
</feature>
<reference evidence="11" key="1">
    <citation type="submission" date="2022-11" db="EMBL/GenBank/DDBJ databases">
        <authorList>
            <person name="Petersen C."/>
        </authorList>
    </citation>
    <scope>NUCLEOTIDE SEQUENCE</scope>
    <source>
        <strain evidence="11">IBT 19713</strain>
    </source>
</reference>
<sequence>MDPNVRDLSGLGLKFLAPEEAYNDKAAEQRANPRAMSDFKVVIVGGSIGGLTLAKTLELYGIDYVLLEKSPEIGPQLGASVGIQPHASKILDQLGILEQVKSKAHPIYEDRIFGPDGKRLRAPHGINGLYYGLSGYPLMYLDLQQLQLVLYHSIEDQSKIHVNSDVDRIEQLDGFVRVITKSGESFRGDIVVGADGVYSQVREEMWRIADKETGGSHCVPLRNSITCSYKCIFGMSERPQGTPNNATFYTFHDQHSYFCISGPEGKIYWFAFFKNDKTTVDRDIPYYKADDAREQALKHVNEPLFNGLRFGDLITRQSTATMVPVEEFVLDTNFYKRAILIGDSFHKLNPLTGQGAACAIETATLLADHLKEALDEGATPNDDKIYSMFSQILAQQKPRTTKLLEKTKKLQRLHALENSVLRYIQLKLLHRLGPEHLSTLYVTRTTPGRKVKYLPETFRSGAALADEDVVANPSERRPSATKLWMGLMLLIALLGPGAKFTLRAQRASDPNESRVLQTYLIVLSIATNSIFVLESHRPGRWMTILLWSAIPYSMLSTYTFGWTFYAPLYFAIFIALSAVQEFYYPSPRAISPSTAAALPYALLVSYGPLMARALWTLLTKPEGDGISNGWDTNLSHLSFPFLVNGIGDMMMGDPLKISQLQFDFRDMDCLSQFYNVLFLAASAGHVMLISQFIPYITTVPIADLSLSLCAEWVEIGCLTLAVVAWSLFTVWDMQRVNLTQVSLLKAFLGAVVGSVLIGPAAVLTGLWWWREYPLERGRNKPAQEVEPKPEQKPEVRA</sequence>
<comment type="subcellular location">
    <subcellularLocation>
        <location evidence="1">Membrane</location>
    </subcellularLocation>
</comment>
<dbReference type="InterPro" id="IPR002938">
    <property type="entry name" value="FAD-bd"/>
</dbReference>
<comment type="similarity">
    <text evidence="2">Belongs to the paxM FAD-dependent monooxygenase family.</text>
</comment>
<feature type="domain" description="FAD-binding" evidence="10">
    <location>
        <begin position="39"/>
        <end position="380"/>
    </location>
</feature>
<accession>A0A9W9NHS8</accession>
<evidence type="ECO:0000256" key="4">
    <source>
        <dbReference type="ARBA" id="ARBA00022692"/>
    </source>
</evidence>
<evidence type="ECO:0000313" key="11">
    <source>
        <dbReference type="EMBL" id="KAJ5220046.1"/>
    </source>
</evidence>
<dbReference type="SUPFAM" id="SSF51905">
    <property type="entry name" value="FAD/NAD(P)-binding domain"/>
    <property type="match status" value="1"/>
</dbReference>
<dbReference type="Proteomes" id="UP001150941">
    <property type="component" value="Unassembled WGS sequence"/>
</dbReference>
<feature type="transmembrane region" description="Helical" evidence="9">
    <location>
        <begin position="713"/>
        <end position="731"/>
    </location>
</feature>
<feature type="transmembrane region" description="Helical" evidence="9">
    <location>
        <begin position="514"/>
        <end position="533"/>
    </location>
</feature>
<dbReference type="GO" id="GO:0004497">
    <property type="term" value="F:monooxygenase activity"/>
    <property type="evidence" value="ECO:0007669"/>
    <property type="project" value="InterPro"/>
</dbReference>
<evidence type="ECO:0000256" key="3">
    <source>
        <dbReference type="ARBA" id="ARBA00022630"/>
    </source>
</evidence>
<evidence type="ECO:0000313" key="12">
    <source>
        <dbReference type="Proteomes" id="UP001150941"/>
    </source>
</evidence>
<dbReference type="GO" id="GO:0071949">
    <property type="term" value="F:FAD binding"/>
    <property type="evidence" value="ECO:0007669"/>
    <property type="project" value="InterPro"/>
</dbReference>
<feature type="transmembrane region" description="Helical" evidence="9">
    <location>
        <begin position="596"/>
        <end position="615"/>
    </location>
</feature>
<evidence type="ECO:0000256" key="2">
    <source>
        <dbReference type="ARBA" id="ARBA00007992"/>
    </source>
</evidence>
<keyword evidence="3" id="KW-0285">Flavoprotein</keyword>
<evidence type="ECO:0000256" key="7">
    <source>
        <dbReference type="ARBA" id="ARBA00023002"/>
    </source>
</evidence>
<dbReference type="OrthoDB" id="2431938at2759"/>
<dbReference type="GO" id="GO:0016020">
    <property type="term" value="C:membrane"/>
    <property type="evidence" value="ECO:0007669"/>
    <property type="project" value="UniProtKB-SubCell"/>
</dbReference>
<dbReference type="Pfam" id="PF01494">
    <property type="entry name" value="FAD_binding_3"/>
    <property type="match status" value="1"/>
</dbReference>
<dbReference type="GeneID" id="83205849"/>
<organism evidence="11 12">
    <name type="scientific">Penicillium chermesinum</name>
    <dbReference type="NCBI Taxonomy" id="63820"/>
    <lineage>
        <taxon>Eukaryota</taxon>
        <taxon>Fungi</taxon>
        <taxon>Dikarya</taxon>
        <taxon>Ascomycota</taxon>
        <taxon>Pezizomycotina</taxon>
        <taxon>Eurotiomycetes</taxon>
        <taxon>Eurotiomycetidae</taxon>
        <taxon>Eurotiales</taxon>
        <taxon>Aspergillaceae</taxon>
        <taxon>Penicillium</taxon>
    </lineage>
</organism>
<evidence type="ECO:0000256" key="5">
    <source>
        <dbReference type="ARBA" id="ARBA00022827"/>
    </source>
</evidence>
<gene>
    <name evidence="11" type="ORF">N7468_009250</name>
</gene>
<keyword evidence="8 9" id="KW-0472">Membrane</keyword>
<feature type="transmembrane region" description="Helical" evidence="9">
    <location>
        <begin position="483"/>
        <end position="502"/>
    </location>
</feature>
<dbReference type="InterPro" id="IPR050562">
    <property type="entry name" value="FAD_mOase_fung"/>
</dbReference>
<feature type="transmembrane region" description="Helical" evidence="9">
    <location>
        <begin position="562"/>
        <end position="584"/>
    </location>
</feature>
<keyword evidence="6 9" id="KW-1133">Transmembrane helix</keyword>
<keyword evidence="7" id="KW-0560">Oxidoreductase</keyword>
<dbReference type="InterPro" id="IPR036188">
    <property type="entry name" value="FAD/NAD-bd_sf"/>
</dbReference>
<dbReference type="PRINTS" id="PR00420">
    <property type="entry name" value="RNGMNOXGNASE"/>
</dbReference>
<evidence type="ECO:0000256" key="8">
    <source>
        <dbReference type="ARBA" id="ARBA00023136"/>
    </source>
</evidence>
<evidence type="ECO:0000259" key="10">
    <source>
        <dbReference type="Pfam" id="PF01494"/>
    </source>
</evidence>